<sequence>RNIIEMSLDIERQDSIPEFSELSLLENVVAILPQNYNYMVTEFQQFPNHITSEGFSIDHFEIKIFVNVDNVEGTHQWFSEYKEISKAMMCETKGFQIQGKK</sequence>
<proteinExistence type="predicted"/>
<reference evidence="1" key="1">
    <citation type="submission" date="2021-06" db="EMBL/GenBank/DDBJ databases">
        <authorList>
            <person name="Kallberg Y."/>
            <person name="Tangrot J."/>
            <person name="Rosling A."/>
        </authorList>
    </citation>
    <scope>NUCLEOTIDE SEQUENCE</scope>
    <source>
        <strain evidence="1">MA461A</strain>
    </source>
</reference>
<comment type="caution">
    <text evidence="1">The sequence shown here is derived from an EMBL/GenBank/DDBJ whole genome shotgun (WGS) entry which is preliminary data.</text>
</comment>
<dbReference type="Proteomes" id="UP000789920">
    <property type="component" value="Unassembled WGS sequence"/>
</dbReference>
<feature type="non-terminal residue" evidence="1">
    <location>
        <position position="1"/>
    </location>
</feature>
<name>A0ACA9RRU3_9GLOM</name>
<evidence type="ECO:0000313" key="2">
    <source>
        <dbReference type="Proteomes" id="UP000789920"/>
    </source>
</evidence>
<organism evidence="1 2">
    <name type="scientific">Racocetra persica</name>
    <dbReference type="NCBI Taxonomy" id="160502"/>
    <lineage>
        <taxon>Eukaryota</taxon>
        <taxon>Fungi</taxon>
        <taxon>Fungi incertae sedis</taxon>
        <taxon>Mucoromycota</taxon>
        <taxon>Glomeromycotina</taxon>
        <taxon>Glomeromycetes</taxon>
        <taxon>Diversisporales</taxon>
        <taxon>Gigasporaceae</taxon>
        <taxon>Racocetra</taxon>
    </lineage>
</organism>
<feature type="non-terminal residue" evidence="1">
    <location>
        <position position="101"/>
    </location>
</feature>
<evidence type="ECO:0000313" key="1">
    <source>
        <dbReference type="EMBL" id="CAG8806282.1"/>
    </source>
</evidence>
<gene>
    <name evidence="1" type="ORF">RPERSI_LOCUS22122</name>
</gene>
<dbReference type="EMBL" id="CAJVQC010066289">
    <property type="protein sequence ID" value="CAG8806282.1"/>
    <property type="molecule type" value="Genomic_DNA"/>
</dbReference>
<keyword evidence="2" id="KW-1185">Reference proteome</keyword>
<accession>A0ACA9RRU3</accession>
<protein>
    <submittedName>
        <fullName evidence="1">30038_t:CDS:1</fullName>
    </submittedName>
</protein>